<evidence type="ECO:0000256" key="3">
    <source>
        <dbReference type="SAM" id="MobiDB-lite"/>
    </source>
</evidence>
<dbReference type="RefSeq" id="WP_048468908.1">
    <property type="nucleotide sequence ID" value="NZ_JYNL01000008.1"/>
</dbReference>
<dbReference type="InterPro" id="IPR036291">
    <property type="entry name" value="NAD(P)-bd_dom_sf"/>
</dbReference>
<accession>A0A0J6WHV0</accession>
<reference evidence="5 6" key="1">
    <citation type="journal article" date="2015" name="Genome Biol. Evol.">
        <title>Characterization of Three Mycobacterium spp. with Potential Use in Bioremediation by Genome Sequencing and Comparative Genomics.</title>
        <authorList>
            <person name="Das S."/>
            <person name="Pettersson B.M."/>
            <person name="Behra P.R."/>
            <person name="Ramesh M."/>
            <person name="Dasgupta S."/>
            <person name="Bhattacharya A."/>
            <person name="Kirsebom L.A."/>
        </authorList>
    </citation>
    <scope>NUCLEOTIDE SEQUENCE [LARGE SCALE GENOMIC DNA]</scope>
    <source>
        <strain evidence="5 6">DSM 43826</strain>
    </source>
</reference>
<dbReference type="SMR" id="A0A0J6WHV0"/>
<feature type="domain" description="NAD-dependent epimerase/dehydratase" evidence="4">
    <location>
        <begin position="7"/>
        <end position="242"/>
    </location>
</feature>
<evidence type="ECO:0000313" key="6">
    <source>
        <dbReference type="Proteomes" id="UP000036513"/>
    </source>
</evidence>
<evidence type="ECO:0000256" key="1">
    <source>
        <dbReference type="ARBA" id="ARBA00023002"/>
    </source>
</evidence>
<evidence type="ECO:0000256" key="2">
    <source>
        <dbReference type="ARBA" id="ARBA00023445"/>
    </source>
</evidence>
<keyword evidence="6" id="KW-1185">Reference proteome</keyword>
<dbReference type="GO" id="GO:0003978">
    <property type="term" value="F:UDP-glucose 4-epimerase activity"/>
    <property type="evidence" value="ECO:0007669"/>
    <property type="project" value="UniProtKB-EC"/>
</dbReference>
<dbReference type="EMBL" id="JYNL01000008">
    <property type="protein sequence ID" value="KMO82840.1"/>
    <property type="molecule type" value="Genomic_DNA"/>
</dbReference>
<dbReference type="PANTHER" id="PTHR10366:SF564">
    <property type="entry name" value="STEROL-4-ALPHA-CARBOXYLATE 3-DEHYDROGENASE, DECARBOXYLATING"/>
    <property type="match status" value="1"/>
</dbReference>
<dbReference type="Proteomes" id="UP000036513">
    <property type="component" value="Unassembled WGS sequence"/>
</dbReference>
<comment type="caution">
    <text evidence="5">The sequence shown here is derived from an EMBL/GenBank/DDBJ whole genome shotgun (WGS) entry which is preliminary data.</text>
</comment>
<organism evidence="5 6">
    <name type="scientific">Mycolicibacterium chlorophenolicum</name>
    <dbReference type="NCBI Taxonomy" id="37916"/>
    <lineage>
        <taxon>Bacteria</taxon>
        <taxon>Bacillati</taxon>
        <taxon>Actinomycetota</taxon>
        <taxon>Actinomycetes</taxon>
        <taxon>Mycobacteriales</taxon>
        <taxon>Mycobacteriaceae</taxon>
        <taxon>Mycolicibacterium</taxon>
    </lineage>
</organism>
<dbReference type="Gene3D" id="3.40.50.720">
    <property type="entry name" value="NAD(P)-binding Rossmann-like Domain"/>
    <property type="match status" value="1"/>
</dbReference>
<dbReference type="Pfam" id="PF01370">
    <property type="entry name" value="Epimerase"/>
    <property type="match status" value="1"/>
</dbReference>
<feature type="region of interest" description="Disordered" evidence="3">
    <location>
        <begin position="292"/>
        <end position="312"/>
    </location>
</feature>
<dbReference type="GO" id="GO:0016616">
    <property type="term" value="F:oxidoreductase activity, acting on the CH-OH group of donors, NAD or NADP as acceptor"/>
    <property type="evidence" value="ECO:0007669"/>
    <property type="project" value="TreeGrafter"/>
</dbReference>
<sequence length="312" mass="33221">MTEQPRVLVTGAAGYVGSHIVNQLLAQGYPVRAAVRTAARADEVRRTVAAGGFDDSEVEFAYADLGSDDGWADAVAGTRYVQHVASPFPADNPRNEDEVIVPARDGALRVLRAARDAGCARVVMTSSFAAVGYSPKADQHWTEQDWTDPADENTAYVRSKAIAERAAWDFAAAEGLELTTVVPVGIFGPTLGPHLSTSVQIVRSMLTGEAQRLPGQYFGVVDVRDVADAQLRAMTAGAAAGERFLVVADEPAMTFGELAGMLGVTVQDEARDLGERPQISNAKAKELLGWQPRPAEETVRDTAGSLRDLGLV</sequence>
<protein>
    <submittedName>
        <fullName evidence="5">UDP-glucose 4-epimerase</fullName>
        <ecNumber evidence="5">5.1.3.2</ecNumber>
    </submittedName>
</protein>
<comment type="similarity">
    <text evidence="2">Belongs to the NAD(P)-dependent epimerase/dehydratase family. Dihydroflavonol-4-reductase subfamily.</text>
</comment>
<dbReference type="InterPro" id="IPR050425">
    <property type="entry name" value="NAD(P)_dehydrat-like"/>
</dbReference>
<evidence type="ECO:0000313" key="5">
    <source>
        <dbReference type="EMBL" id="KMO82840.1"/>
    </source>
</evidence>
<dbReference type="PANTHER" id="PTHR10366">
    <property type="entry name" value="NAD DEPENDENT EPIMERASE/DEHYDRATASE"/>
    <property type="match status" value="1"/>
</dbReference>
<dbReference type="EC" id="5.1.3.2" evidence="5"/>
<dbReference type="InterPro" id="IPR001509">
    <property type="entry name" value="Epimerase_deHydtase"/>
</dbReference>
<keyword evidence="5" id="KW-0413">Isomerase</keyword>
<dbReference type="AlphaFoldDB" id="A0A0J6WHV0"/>
<name>A0A0J6WHV0_9MYCO</name>
<evidence type="ECO:0000259" key="4">
    <source>
        <dbReference type="Pfam" id="PF01370"/>
    </source>
</evidence>
<dbReference type="SUPFAM" id="SSF51735">
    <property type="entry name" value="NAD(P)-binding Rossmann-fold domains"/>
    <property type="match status" value="1"/>
</dbReference>
<proteinExistence type="inferred from homology"/>
<gene>
    <name evidence="5" type="ORF">MCHLDSM_00722</name>
</gene>
<dbReference type="STRING" id="37916.MCHLDSM_00722"/>
<dbReference type="PATRIC" id="fig|37916.4.peg.775"/>
<keyword evidence="1" id="KW-0560">Oxidoreductase</keyword>